<dbReference type="InterPro" id="IPR011990">
    <property type="entry name" value="TPR-like_helical_dom_sf"/>
</dbReference>
<dbReference type="Gene3D" id="1.25.40.10">
    <property type="entry name" value="Tetratricopeptide repeat domain"/>
    <property type="match status" value="1"/>
</dbReference>
<keyword evidence="10" id="KW-1185">Reference proteome</keyword>
<dbReference type="EC" id="3.4.21.105" evidence="9"/>
<evidence type="ECO:0000313" key="9">
    <source>
        <dbReference type="EMBL" id="WXB08513.1"/>
    </source>
</evidence>
<evidence type="ECO:0000256" key="4">
    <source>
        <dbReference type="ARBA" id="ARBA00022801"/>
    </source>
</evidence>
<evidence type="ECO:0000256" key="6">
    <source>
        <dbReference type="ARBA" id="ARBA00023136"/>
    </source>
</evidence>
<evidence type="ECO:0000256" key="1">
    <source>
        <dbReference type="ARBA" id="ARBA00004141"/>
    </source>
</evidence>
<comment type="subcellular location">
    <subcellularLocation>
        <location evidence="1">Membrane</location>
        <topology evidence="1">Multi-pass membrane protein</topology>
    </subcellularLocation>
</comment>
<evidence type="ECO:0000256" key="7">
    <source>
        <dbReference type="SAM" id="Phobius"/>
    </source>
</evidence>
<keyword evidence="9" id="KW-0645">Protease</keyword>
<feature type="domain" description="Peptidase S54 rhomboid" evidence="8">
    <location>
        <begin position="53"/>
        <end position="191"/>
    </location>
</feature>
<dbReference type="Gene3D" id="1.20.1540.10">
    <property type="entry name" value="Rhomboid-like"/>
    <property type="match status" value="1"/>
</dbReference>
<dbReference type="PANTHER" id="PTHR43731">
    <property type="entry name" value="RHOMBOID PROTEASE"/>
    <property type="match status" value="1"/>
</dbReference>
<keyword evidence="4 9" id="KW-0378">Hydrolase</keyword>
<dbReference type="SUPFAM" id="SSF144091">
    <property type="entry name" value="Rhomboid-like"/>
    <property type="match status" value="1"/>
</dbReference>
<name>A0ABZ2LC51_9BACT</name>
<evidence type="ECO:0000256" key="5">
    <source>
        <dbReference type="ARBA" id="ARBA00022989"/>
    </source>
</evidence>
<protein>
    <submittedName>
        <fullName evidence="9">Rhomboid family intramembrane serine protease</fullName>
        <ecNumber evidence="9">3.4.21.105</ecNumber>
    </submittedName>
</protein>
<feature type="transmembrane region" description="Helical" evidence="7">
    <location>
        <begin position="118"/>
        <end position="134"/>
    </location>
</feature>
<evidence type="ECO:0000256" key="2">
    <source>
        <dbReference type="ARBA" id="ARBA00009045"/>
    </source>
</evidence>
<keyword evidence="3 7" id="KW-0812">Transmembrane</keyword>
<keyword evidence="5 7" id="KW-1133">Transmembrane helix</keyword>
<comment type="similarity">
    <text evidence="2">Belongs to the peptidase S54 family.</text>
</comment>
<dbReference type="Pfam" id="PF01694">
    <property type="entry name" value="Rhomboid"/>
    <property type="match status" value="1"/>
</dbReference>
<evidence type="ECO:0000313" key="10">
    <source>
        <dbReference type="Proteomes" id="UP001374803"/>
    </source>
</evidence>
<dbReference type="RefSeq" id="WP_394838183.1">
    <property type="nucleotide sequence ID" value="NZ_CP089929.1"/>
</dbReference>
<feature type="transmembrane region" description="Helical" evidence="7">
    <location>
        <begin position="174"/>
        <end position="195"/>
    </location>
</feature>
<proteinExistence type="inferred from homology"/>
<dbReference type="PANTHER" id="PTHR43731:SF14">
    <property type="entry name" value="PRESENILIN-ASSOCIATED RHOMBOID-LIKE PROTEIN, MITOCHONDRIAL"/>
    <property type="match status" value="1"/>
</dbReference>
<sequence length="419" mass="44805">MAVLARVLEARLSLLLLVLSVLVFGYEISLGDTSAVPVLLASGALERSHVLAGEWWRLGSAMFVHVGLLHLLFHVSGCFGCCVVVEHELGKARFLLLYLASGLAGAAASVILYGKVSAGASGVACGMIGAMLILRQRELGSWGDVFRDPFARLVVAMVVVGFGVAGLFTDMDHAAHGGGFVAGAMLTWALTASAFRVRGTSLALAAIAMLVYAAVRPWWTPSEAPDLFAYAYLGGDDTGATYPVDYARARRFAERSCDQGSALGCEYLARIYQEGLGTPKDDAQVLRILDRCCERGDSQACYEQGAMLAKDPAATRAIDLFEKACTSPRKRVLAACVSLSEYYRVGRGRPKDLAHARALVQEACDIGYEDGCAGIILIDAWVAPPGPARDASIEKLRAMCKEEGSWSCRCLHTAEKWPG</sequence>
<dbReference type="Proteomes" id="UP001374803">
    <property type="component" value="Chromosome"/>
</dbReference>
<dbReference type="EMBL" id="CP089983">
    <property type="protein sequence ID" value="WXB08513.1"/>
    <property type="molecule type" value="Genomic_DNA"/>
</dbReference>
<keyword evidence="6 7" id="KW-0472">Membrane</keyword>
<dbReference type="InterPro" id="IPR035952">
    <property type="entry name" value="Rhomboid-like_sf"/>
</dbReference>
<feature type="transmembrane region" description="Helical" evidence="7">
    <location>
        <begin position="65"/>
        <end position="85"/>
    </location>
</feature>
<dbReference type="InterPro" id="IPR022764">
    <property type="entry name" value="Peptidase_S54_rhomboid_dom"/>
</dbReference>
<feature type="transmembrane region" description="Helical" evidence="7">
    <location>
        <begin position="150"/>
        <end position="168"/>
    </location>
</feature>
<evidence type="ECO:0000256" key="3">
    <source>
        <dbReference type="ARBA" id="ARBA00022692"/>
    </source>
</evidence>
<dbReference type="Pfam" id="PF08238">
    <property type="entry name" value="Sel1"/>
    <property type="match status" value="4"/>
</dbReference>
<dbReference type="GO" id="GO:0006508">
    <property type="term" value="P:proteolysis"/>
    <property type="evidence" value="ECO:0007669"/>
    <property type="project" value="UniProtKB-KW"/>
</dbReference>
<dbReference type="GO" id="GO:0008233">
    <property type="term" value="F:peptidase activity"/>
    <property type="evidence" value="ECO:0007669"/>
    <property type="project" value="UniProtKB-KW"/>
</dbReference>
<reference evidence="9" key="1">
    <citation type="submission" date="2021-12" db="EMBL/GenBank/DDBJ databases">
        <title>Discovery of the Pendulisporaceae a myxobacterial family with distinct sporulation behavior and unique specialized metabolism.</title>
        <authorList>
            <person name="Garcia R."/>
            <person name="Popoff A."/>
            <person name="Bader C.D."/>
            <person name="Loehr J."/>
            <person name="Walesch S."/>
            <person name="Walt C."/>
            <person name="Boldt J."/>
            <person name="Bunk B."/>
            <person name="Haeckl F.J.F.P.J."/>
            <person name="Gunesch A.P."/>
            <person name="Birkelbach J."/>
            <person name="Nuebel U."/>
            <person name="Pietschmann T."/>
            <person name="Bach T."/>
            <person name="Mueller R."/>
        </authorList>
    </citation>
    <scope>NUCLEOTIDE SEQUENCE</scope>
    <source>
        <strain evidence="9">MSr11367</strain>
    </source>
</reference>
<dbReference type="InterPro" id="IPR006597">
    <property type="entry name" value="Sel1-like"/>
</dbReference>
<dbReference type="SUPFAM" id="SSF81901">
    <property type="entry name" value="HCP-like"/>
    <property type="match status" value="1"/>
</dbReference>
<evidence type="ECO:0000259" key="8">
    <source>
        <dbReference type="Pfam" id="PF01694"/>
    </source>
</evidence>
<dbReference type="InterPro" id="IPR050925">
    <property type="entry name" value="Rhomboid_protease_S54"/>
</dbReference>
<dbReference type="SMART" id="SM00671">
    <property type="entry name" value="SEL1"/>
    <property type="match status" value="3"/>
</dbReference>
<feature type="transmembrane region" description="Helical" evidence="7">
    <location>
        <begin position="92"/>
        <end position="112"/>
    </location>
</feature>
<accession>A0ABZ2LC51</accession>
<gene>
    <name evidence="9" type="ORF">LVJ94_14855</name>
</gene>
<feature type="transmembrane region" description="Helical" evidence="7">
    <location>
        <begin position="202"/>
        <end position="219"/>
    </location>
</feature>
<organism evidence="9 10">
    <name type="scientific">Pendulispora rubella</name>
    <dbReference type="NCBI Taxonomy" id="2741070"/>
    <lineage>
        <taxon>Bacteria</taxon>
        <taxon>Pseudomonadati</taxon>
        <taxon>Myxococcota</taxon>
        <taxon>Myxococcia</taxon>
        <taxon>Myxococcales</taxon>
        <taxon>Sorangiineae</taxon>
        <taxon>Pendulisporaceae</taxon>
        <taxon>Pendulispora</taxon>
    </lineage>
</organism>